<comment type="caution">
    <text evidence="3">The sequence shown here is derived from an EMBL/GenBank/DDBJ whole genome shotgun (WGS) entry which is preliminary data.</text>
</comment>
<evidence type="ECO:0000313" key="4">
    <source>
        <dbReference type="Proteomes" id="UP001519363"/>
    </source>
</evidence>
<name>A0ABS5ANJ2_9PSEU</name>
<reference evidence="3 4" key="1">
    <citation type="submission" date="2021-03" db="EMBL/GenBank/DDBJ databases">
        <title>Sequencing the genomes of 1000 actinobacteria strains.</title>
        <authorList>
            <person name="Klenk H.-P."/>
        </authorList>
    </citation>
    <scope>NUCLEOTIDE SEQUENCE [LARGE SCALE GENOMIC DNA]</scope>
    <source>
        <strain evidence="3 4">DSM 44580</strain>
    </source>
</reference>
<evidence type="ECO:0000259" key="2">
    <source>
        <dbReference type="Pfam" id="PF01243"/>
    </source>
</evidence>
<protein>
    <submittedName>
        <fullName evidence="3">PPOX class probable F420-dependent enzyme</fullName>
    </submittedName>
</protein>
<dbReference type="SUPFAM" id="SSF50475">
    <property type="entry name" value="FMN-binding split barrel"/>
    <property type="match status" value="1"/>
</dbReference>
<dbReference type="PANTHER" id="PTHR35176:SF6">
    <property type="entry name" value="HEME OXYGENASE HI_0854-RELATED"/>
    <property type="match status" value="1"/>
</dbReference>
<dbReference type="Gene3D" id="2.30.110.10">
    <property type="entry name" value="Electron Transport, Fmn-binding Protein, Chain A"/>
    <property type="match status" value="1"/>
</dbReference>
<organism evidence="3 4">
    <name type="scientific">Crossiella equi</name>
    <dbReference type="NCBI Taxonomy" id="130796"/>
    <lineage>
        <taxon>Bacteria</taxon>
        <taxon>Bacillati</taxon>
        <taxon>Actinomycetota</taxon>
        <taxon>Actinomycetes</taxon>
        <taxon>Pseudonocardiales</taxon>
        <taxon>Pseudonocardiaceae</taxon>
        <taxon>Crossiella</taxon>
    </lineage>
</organism>
<evidence type="ECO:0000256" key="1">
    <source>
        <dbReference type="ARBA" id="ARBA00023002"/>
    </source>
</evidence>
<dbReference type="PANTHER" id="PTHR35176">
    <property type="entry name" value="HEME OXYGENASE HI_0854-RELATED"/>
    <property type="match status" value="1"/>
</dbReference>
<dbReference type="Proteomes" id="UP001519363">
    <property type="component" value="Unassembled WGS sequence"/>
</dbReference>
<proteinExistence type="predicted"/>
<keyword evidence="1" id="KW-0560">Oxidoreductase</keyword>
<evidence type="ECO:0000313" key="3">
    <source>
        <dbReference type="EMBL" id="MBP2477981.1"/>
    </source>
</evidence>
<feature type="domain" description="Pyridoxamine 5'-phosphate oxidase N-terminal" evidence="2">
    <location>
        <begin position="4"/>
        <end position="125"/>
    </location>
</feature>
<dbReference type="InterPro" id="IPR011576">
    <property type="entry name" value="Pyridox_Oxase_N"/>
</dbReference>
<dbReference type="Pfam" id="PF01243">
    <property type="entry name" value="PNPOx_N"/>
    <property type="match status" value="1"/>
</dbReference>
<sequence length="127" mass="14344">MTLSDKARTLLDGNNFLTISTVNPDGGPQATVVWGRLDGDDLVFSTVKGRRKHLNLVRDPRVSVLVFNPENQYQTVELRGEASIEEDPDGSLIQELSQRYTGQPWTEKSDSVERVIVRVRARKIIEH</sequence>
<dbReference type="NCBIfam" id="TIGR03618">
    <property type="entry name" value="Rv1155_F420"/>
    <property type="match status" value="1"/>
</dbReference>
<dbReference type="RefSeq" id="WP_086784470.1">
    <property type="nucleotide sequence ID" value="NZ_JAGIOO010000001.1"/>
</dbReference>
<dbReference type="EMBL" id="JAGIOO010000001">
    <property type="protein sequence ID" value="MBP2477981.1"/>
    <property type="molecule type" value="Genomic_DNA"/>
</dbReference>
<keyword evidence="4" id="KW-1185">Reference proteome</keyword>
<accession>A0ABS5ANJ2</accession>
<gene>
    <name evidence="3" type="ORF">JOF53_006853</name>
</gene>
<dbReference type="InterPro" id="IPR012349">
    <property type="entry name" value="Split_barrel_FMN-bd"/>
</dbReference>
<dbReference type="InterPro" id="IPR019920">
    <property type="entry name" value="F420-binding_dom_put"/>
</dbReference>
<dbReference type="InterPro" id="IPR052019">
    <property type="entry name" value="F420H2_bilvrd_red/Heme_oxyg"/>
</dbReference>